<sequence>MPDLAQLVLSCLVLSVCLSVCPPFHNPLKSWQSHHPRFPTAVAHIAHRHRTAWPDCPPNPASRSGHRLSQVIFFPSRGFCTPLPPRGRHCLIWTAVVCVSGGASGVEASRWDLTLRRIDGWTCNLRRMGYGRDGWEGLGPWGMVEEYGWDARRCCAHWAHLQITCHRPPPRLPSASPISEG</sequence>
<protein>
    <recommendedName>
        <fullName evidence="4">Secreted protein</fullName>
    </recommendedName>
</protein>
<keyword evidence="1" id="KW-0732">Signal</keyword>
<evidence type="ECO:0008006" key="4">
    <source>
        <dbReference type="Google" id="ProtNLM"/>
    </source>
</evidence>
<evidence type="ECO:0000313" key="3">
    <source>
        <dbReference type="Proteomes" id="UP000799757"/>
    </source>
</evidence>
<accession>A0A6A6XNJ0</accession>
<evidence type="ECO:0000313" key="2">
    <source>
        <dbReference type="EMBL" id="KAF2797922.1"/>
    </source>
</evidence>
<name>A0A6A6XNJ0_9PLEO</name>
<reference evidence="2" key="1">
    <citation type="journal article" date="2020" name="Stud. Mycol.">
        <title>101 Dothideomycetes genomes: a test case for predicting lifestyles and emergence of pathogens.</title>
        <authorList>
            <person name="Haridas S."/>
            <person name="Albert R."/>
            <person name="Binder M."/>
            <person name="Bloem J."/>
            <person name="Labutti K."/>
            <person name="Salamov A."/>
            <person name="Andreopoulos B."/>
            <person name="Baker S."/>
            <person name="Barry K."/>
            <person name="Bills G."/>
            <person name="Bluhm B."/>
            <person name="Cannon C."/>
            <person name="Castanera R."/>
            <person name="Culley D."/>
            <person name="Daum C."/>
            <person name="Ezra D."/>
            <person name="Gonzalez J."/>
            <person name="Henrissat B."/>
            <person name="Kuo A."/>
            <person name="Liang C."/>
            <person name="Lipzen A."/>
            <person name="Lutzoni F."/>
            <person name="Magnuson J."/>
            <person name="Mondo S."/>
            <person name="Nolan M."/>
            <person name="Ohm R."/>
            <person name="Pangilinan J."/>
            <person name="Park H.-J."/>
            <person name="Ramirez L."/>
            <person name="Alfaro M."/>
            <person name="Sun H."/>
            <person name="Tritt A."/>
            <person name="Yoshinaga Y."/>
            <person name="Zwiers L.-H."/>
            <person name="Turgeon B."/>
            <person name="Goodwin S."/>
            <person name="Spatafora J."/>
            <person name="Crous P."/>
            <person name="Grigoriev I."/>
        </authorList>
    </citation>
    <scope>NUCLEOTIDE SEQUENCE</scope>
    <source>
        <strain evidence="2">CBS 109.77</strain>
    </source>
</reference>
<proteinExistence type="predicted"/>
<feature type="chain" id="PRO_5025349724" description="Secreted protein" evidence="1">
    <location>
        <begin position="20"/>
        <end position="181"/>
    </location>
</feature>
<dbReference type="Proteomes" id="UP000799757">
    <property type="component" value="Unassembled WGS sequence"/>
</dbReference>
<keyword evidence="3" id="KW-1185">Reference proteome</keyword>
<dbReference type="AlphaFoldDB" id="A0A6A6XNJ0"/>
<gene>
    <name evidence="2" type="ORF">K505DRAFT_126088</name>
</gene>
<organism evidence="2 3">
    <name type="scientific">Melanomma pulvis-pyrius CBS 109.77</name>
    <dbReference type="NCBI Taxonomy" id="1314802"/>
    <lineage>
        <taxon>Eukaryota</taxon>
        <taxon>Fungi</taxon>
        <taxon>Dikarya</taxon>
        <taxon>Ascomycota</taxon>
        <taxon>Pezizomycotina</taxon>
        <taxon>Dothideomycetes</taxon>
        <taxon>Pleosporomycetidae</taxon>
        <taxon>Pleosporales</taxon>
        <taxon>Melanommataceae</taxon>
        <taxon>Melanomma</taxon>
    </lineage>
</organism>
<evidence type="ECO:0000256" key="1">
    <source>
        <dbReference type="SAM" id="SignalP"/>
    </source>
</evidence>
<feature type="signal peptide" evidence="1">
    <location>
        <begin position="1"/>
        <end position="19"/>
    </location>
</feature>
<dbReference type="EMBL" id="MU001795">
    <property type="protein sequence ID" value="KAF2797922.1"/>
    <property type="molecule type" value="Genomic_DNA"/>
</dbReference>